<protein>
    <submittedName>
        <fullName evidence="3">CocE/NonD family hydrolase</fullName>
    </submittedName>
</protein>
<comment type="caution">
    <text evidence="3">The sequence shown here is derived from an EMBL/GenBank/DDBJ whole genome shotgun (WGS) entry which is preliminary data.</text>
</comment>
<keyword evidence="1 3" id="KW-0378">Hydrolase</keyword>
<dbReference type="InterPro" id="IPR005674">
    <property type="entry name" value="CocE/Ser_esterase"/>
</dbReference>
<evidence type="ECO:0000313" key="4">
    <source>
        <dbReference type="Proteomes" id="UP000521868"/>
    </source>
</evidence>
<keyword evidence="4" id="KW-1185">Reference proteome</keyword>
<dbReference type="GO" id="GO:0008239">
    <property type="term" value="F:dipeptidyl-peptidase activity"/>
    <property type="evidence" value="ECO:0007669"/>
    <property type="project" value="InterPro"/>
</dbReference>
<dbReference type="PANTHER" id="PTHR43056">
    <property type="entry name" value="PEPTIDASE S9 PROLYL OLIGOPEPTIDASE"/>
    <property type="match status" value="1"/>
</dbReference>
<evidence type="ECO:0000256" key="1">
    <source>
        <dbReference type="ARBA" id="ARBA00022801"/>
    </source>
</evidence>
<dbReference type="Gene3D" id="3.40.50.1820">
    <property type="entry name" value="alpha/beta hydrolase"/>
    <property type="match status" value="2"/>
</dbReference>
<dbReference type="SUPFAM" id="SSF49785">
    <property type="entry name" value="Galactose-binding domain-like"/>
    <property type="match status" value="1"/>
</dbReference>
<proteinExistence type="predicted"/>
<dbReference type="SUPFAM" id="SSF53474">
    <property type="entry name" value="alpha/beta-Hydrolases"/>
    <property type="match status" value="1"/>
</dbReference>
<evidence type="ECO:0000259" key="2">
    <source>
        <dbReference type="SMART" id="SM00939"/>
    </source>
</evidence>
<dbReference type="InterPro" id="IPR050585">
    <property type="entry name" value="Xaa-Pro_dipeptidyl-ppase/CocE"/>
</dbReference>
<reference evidence="3 4" key="1">
    <citation type="journal article" date="2020" name="Nature">
        <title>Bacterial chemolithoautotrophy via manganese oxidation.</title>
        <authorList>
            <person name="Yu H."/>
            <person name="Leadbetter J.R."/>
        </authorList>
    </citation>
    <scope>NUCLEOTIDE SEQUENCE [LARGE SCALE GENOMIC DNA]</scope>
    <source>
        <strain evidence="3 4">RBP-1</strain>
    </source>
</reference>
<accession>A0A7X6DJS2</accession>
<dbReference type="InterPro" id="IPR000383">
    <property type="entry name" value="Xaa-Pro-like_dom"/>
</dbReference>
<dbReference type="RefSeq" id="WP_168109579.1">
    <property type="nucleotide sequence ID" value="NZ_VTOX01000010.1"/>
</dbReference>
<dbReference type="Pfam" id="PF02129">
    <property type="entry name" value="Peptidase_S15"/>
    <property type="match status" value="1"/>
</dbReference>
<dbReference type="Proteomes" id="UP000521868">
    <property type="component" value="Unassembled WGS sequence"/>
</dbReference>
<organism evidence="3 4">
    <name type="scientific">Ramlibacter lithotrophicus</name>
    <dbReference type="NCBI Taxonomy" id="2606681"/>
    <lineage>
        <taxon>Bacteria</taxon>
        <taxon>Pseudomonadati</taxon>
        <taxon>Pseudomonadota</taxon>
        <taxon>Betaproteobacteria</taxon>
        <taxon>Burkholderiales</taxon>
        <taxon>Comamonadaceae</taxon>
        <taxon>Ramlibacter</taxon>
    </lineage>
</organism>
<gene>
    <name evidence="3" type="ORF">RAMLITH_21830</name>
</gene>
<evidence type="ECO:0000313" key="3">
    <source>
        <dbReference type="EMBL" id="NKE68462.1"/>
    </source>
</evidence>
<dbReference type="NCBIfam" id="TIGR00976">
    <property type="entry name" value="CocE_NonD"/>
    <property type="match status" value="1"/>
</dbReference>
<dbReference type="InterPro" id="IPR013736">
    <property type="entry name" value="Xaa-Pro_dipept_C"/>
</dbReference>
<dbReference type="EMBL" id="VTOX01000010">
    <property type="protein sequence ID" value="NKE68462.1"/>
    <property type="molecule type" value="Genomic_DNA"/>
</dbReference>
<dbReference type="Pfam" id="PF08530">
    <property type="entry name" value="PepX_C"/>
    <property type="match status" value="1"/>
</dbReference>
<dbReference type="SMART" id="SM00939">
    <property type="entry name" value="PepX_C"/>
    <property type="match status" value="1"/>
</dbReference>
<dbReference type="InterPro" id="IPR008979">
    <property type="entry name" value="Galactose-bd-like_sf"/>
</dbReference>
<sequence length="582" mass="65921">MNQGHKVELRDGMRIEWNAPIEMDDGVVLRADIMAPVQEGKYPVIMTYGPYGKGLAFQEGYKTAWTRMIEAWPEVAEGSSNKYQSWELVDPEKWVPDGYVCLRIDSRGTGHSPGYVDIYSPRETRDMYQCIEWAAAQPWCNGKVGLNGISYYAMNAWLAAALNPPHLAAFCAWEGASDVYREMARHGGILSEFVDGWYLRQVQSVQYGVGERGARSQVTGDPIAGFETLPEEELAKNRADTPKELRERHLIDDWYRARTPVLEDIKVPFLSAANWGGVGLHPRGNFEGYLRGGSRDKWLEVHGDTHFSHFYSNYGMALQKRFFGHFLKGEDTGWERQPPVQLNVRHPGEKFVLRDESEWPLARTQWTRFYLDPANGSLGTRVPQQEIGLSYDAMSDGLTFTSAPLKEELEITGPIAARLFLSSETNDADVFLALRVYDPQGKEVSFIGSNDPRTPVALGWLRASHRKLDPARSLPYRPWHTHDELQPLKPNQPVELDVEIWPTSIVIPAGYRFALNVRGKDYEYDGTYVTLPFAPTRRFYGVGPFTHTDPTDRPPAVFGGRYTLHFSAESRPYVLLPVVPAK</sequence>
<dbReference type="InterPro" id="IPR029058">
    <property type="entry name" value="AB_hydrolase_fold"/>
</dbReference>
<feature type="domain" description="Xaa-Pro dipeptidyl-peptidase C-terminal" evidence="2">
    <location>
        <begin position="320"/>
        <end position="575"/>
    </location>
</feature>
<dbReference type="PANTHER" id="PTHR43056:SF10">
    <property type="entry name" value="COCE_NOND FAMILY, PUTATIVE (AFU_ORTHOLOGUE AFUA_7G00600)-RELATED"/>
    <property type="match status" value="1"/>
</dbReference>
<name>A0A7X6DJS2_9BURK</name>
<dbReference type="AlphaFoldDB" id="A0A7X6DJS2"/>
<dbReference type="Gene3D" id="2.60.120.260">
    <property type="entry name" value="Galactose-binding domain-like"/>
    <property type="match status" value="1"/>
</dbReference>